<organism evidence="1 2">
    <name type="scientific">Peronosclerospora sorghi</name>
    <dbReference type="NCBI Taxonomy" id="230839"/>
    <lineage>
        <taxon>Eukaryota</taxon>
        <taxon>Sar</taxon>
        <taxon>Stramenopiles</taxon>
        <taxon>Oomycota</taxon>
        <taxon>Peronosporomycetes</taxon>
        <taxon>Peronosporales</taxon>
        <taxon>Peronosporaceae</taxon>
        <taxon>Peronosclerospora</taxon>
    </lineage>
</organism>
<protein>
    <submittedName>
        <fullName evidence="1">Uncharacterized protein</fullName>
    </submittedName>
</protein>
<evidence type="ECO:0000313" key="1">
    <source>
        <dbReference type="EMBL" id="KAI9920915.1"/>
    </source>
</evidence>
<accession>A0ACC0WS97</accession>
<sequence length="89" mass="10124">MRPDREEILRQRFHTARARTALHARGAWSWRVISSWPLVALRHRATRPGGASWPTPGASSPSSRARRRDPRNRSTGAHNISRPVWAACH</sequence>
<proteinExistence type="predicted"/>
<evidence type="ECO:0000313" key="2">
    <source>
        <dbReference type="Proteomes" id="UP001163321"/>
    </source>
</evidence>
<dbReference type="Proteomes" id="UP001163321">
    <property type="component" value="Chromosome 1"/>
</dbReference>
<dbReference type="EMBL" id="CM047580">
    <property type="protein sequence ID" value="KAI9920915.1"/>
    <property type="molecule type" value="Genomic_DNA"/>
</dbReference>
<comment type="caution">
    <text evidence="1">The sequence shown here is derived from an EMBL/GenBank/DDBJ whole genome shotgun (WGS) entry which is preliminary data.</text>
</comment>
<reference evidence="1 2" key="1">
    <citation type="journal article" date="2022" name="bioRxiv">
        <title>The genome of the oomycete Peronosclerospora sorghi, a cosmopolitan pathogen of maize and sorghum, is inflated with dispersed pseudogenes.</title>
        <authorList>
            <person name="Fletcher K."/>
            <person name="Martin F."/>
            <person name="Isakeit T."/>
            <person name="Cavanaugh K."/>
            <person name="Magill C."/>
            <person name="Michelmore R."/>
        </authorList>
    </citation>
    <scope>NUCLEOTIDE SEQUENCE [LARGE SCALE GENOMIC DNA]</scope>
    <source>
        <strain evidence="1">P6</strain>
    </source>
</reference>
<name>A0ACC0WS97_9STRA</name>
<keyword evidence="2" id="KW-1185">Reference proteome</keyword>
<gene>
    <name evidence="1" type="ORF">PsorP6_001697</name>
</gene>